<dbReference type="SMART" id="SM00347">
    <property type="entry name" value="HTH_MARR"/>
    <property type="match status" value="1"/>
</dbReference>
<dbReference type="InterPro" id="IPR000835">
    <property type="entry name" value="HTH_MarR-typ"/>
</dbReference>
<dbReference type="Proteomes" id="UP000638353">
    <property type="component" value="Unassembled WGS sequence"/>
</dbReference>
<proteinExistence type="predicted"/>
<dbReference type="SUPFAM" id="SSF46785">
    <property type="entry name" value="Winged helix' DNA-binding domain"/>
    <property type="match status" value="1"/>
</dbReference>
<dbReference type="PANTHER" id="PTHR33164:SF43">
    <property type="entry name" value="HTH-TYPE TRANSCRIPTIONAL REPRESSOR YETL"/>
    <property type="match status" value="1"/>
</dbReference>
<dbReference type="RefSeq" id="WP_189823661.1">
    <property type="nucleotide sequence ID" value="NZ_BMVC01000004.1"/>
</dbReference>
<protein>
    <recommendedName>
        <fullName evidence="1">HTH marR-type domain-containing protein</fullName>
    </recommendedName>
</protein>
<feature type="domain" description="HTH marR-type" evidence="1">
    <location>
        <begin position="20"/>
        <end position="153"/>
    </location>
</feature>
<evidence type="ECO:0000313" key="2">
    <source>
        <dbReference type="EMBL" id="GHC90927.1"/>
    </source>
</evidence>
<reference evidence="2" key="2">
    <citation type="submission" date="2020-09" db="EMBL/GenBank/DDBJ databases">
        <authorList>
            <person name="Sun Q."/>
            <person name="Ohkuma M."/>
        </authorList>
    </citation>
    <scope>NUCLEOTIDE SEQUENCE</scope>
    <source>
        <strain evidence="2">JCM 4637</strain>
    </source>
</reference>
<comment type="caution">
    <text evidence="2">The sequence shown here is derived from an EMBL/GenBank/DDBJ whole genome shotgun (WGS) entry which is preliminary data.</text>
</comment>
<evidence type="ECO:0000313" key="3">
    <source>
        <dbReference type="Proteomes" id="UP000638353"/>
    </source>
</evidence>
<sequence>MPAADQTPAPPADPPVIPWQQTLHHALWKASQSMHRTLNDGLSGLGLTCNQLALAAILQQHAPLSAADLARSQGLTPQTVNTTLAQVDRLGWITRRPHPVHKRVVLLELTEQGHEGVRQGRAIVDAEVARMSAAVGDAAAADAFVAALRRISDELDGTDTAGTSCTVPVSLWPERK</sequence>
<dbReference type="AlphaFoldDB" id="A0A918WX66"/>
<dbReference type="InterPro" id="IPR036388">
    <property type="entry name" value="WH-like_DNA-bd_sf"/>
</dbReference>
<dbReference type="Gene3D" id="1.10.10.10">
    <property type="entry name" value="Winged helix-like DNA-binding domain superfamily/Winged helix DNA-binding domain"/>
    <property type="match status" value="1"/>
</dbReference>
<name>A0A918WX66_9ACTN</name>
<reference evidence="2" key="1">
    <citation type="journal article" date="2014" name="Int. J. Syst. Evol. Microbiol.">
        <title>Complete genome sequence of Corynebacterium casei LMG S-19264T (=DSM 44701T), isolated from a smear-ripened cheese.</title>
        <authorList>
            <consortium name="US DOE Joint Genome Institute (JGI-PGF)"/>
            <person name="Walter F."/>
            <person name="Albersmeier A."/>
            <person name="Kalinowski J."/>
            <person name="Ruckert C."/>
        </authorList>
    </citation>
    <scope>NUCLEOTIDE SEQUENCE</scope>
    <source>
        <strain evidence="2">JCM 4637</strain>
    </source>
</reference>
<dbReference type="PROSITE" id="PS50995">
    <property type="entry name" value="HTH_MARR_2"/>
    <property type="match status" value="1"/>
</dbReference>
<evidence type="ECO:0000259" key="1">
    <source>
        <dbReference type="PROSITE" id="PS50995"/>
    </source>
</evidence>
<dbReference type="PANTHER" id="PTHR33164">
    <property type="entry name" value="TRANSCRIPTIONAL REGULATOR, MARR FAMILY"/>
    <property type="match status" value="1"/>
</dbReference>
<dbReference type="InterPro" id="IPR039422">
    <property type="entry name" value="MarR/SlyA-like"/>
</dbReference>
<dbReference type="Pfam" id="PF12802">
    <property type="entry name" value="MarR_2"/>
    <property type="match status" value="1"/>
</dbReference>
<accession>A0A918WX66</accession>
<dbReference type="GO" id="GO:0003700">
    <property type="term" value="F:DNA-binding transcription factor activity"/>
    <property type="evidence" value="ECO:0007669"/>
    <property type="project" value="InterPro"/>
</dbReference>
<dbReference type="GO" id="GO:0006950">
    <property type="term" value="P:response to stress"/>
    <property type="evidence" value="ECO:0007669"/>
    <property type="project" value="TreeGrafter"/>
</dbReference>
<organism evidence="2 3">
    <name type="scientific">Streptomyces finlayi</name>
    <dbReference type="NCBI Taxonomy" id="67296"/>
    <lineage>
        <taxon>Bacteria</taxon>
        <taxon>Bacillati</taxon>
        <taxon>Actinomycetota</taxon>
        <taxon>Actinomycetes</taxon>
        <taxon>Kitasatosporales</taxon>
        <taxon>Streptomycetaceae</taxon>
        <taxon>Streptomyces</taxon>
    </lineage>
</organism>
<dbReference type="InterPro" id="IPR036390">
    <property type="entry name" value="WH_DNA-bd_sf"/>
</dbReference>
<gene>
    <name evidence="2" type="ORF">GCM10010334_25370</name>
</gene>
<dbReference type="EMBL" id="BMVC01000004">
    <property type="protein sequence ID" value="GHC90927.1"/>
    <property type="molecule type" value="Genomic_DNA"/>
</dbReference>